<dbReference type="Proteomes" id="UP000604046">
    <property type="component" value="Unassembled WGS sequence"/>
</dbReference>
<dbReference type="PROSITE" id="PS50908">
    <property type="entry name" value="RWD"/>
    <property type="match status" value="1"/>
</dbReference>
<dbReference type="CDD" id="cd23823">
    <property type="entry name" value="RWD_GCN2"/>
    <property type="match status" value="1"/>
</dbReference>
<feature type="domain" description="RWD" evidence="1">
    <location>
        <begin position="9"/>
        <end position="132"/>
    </location>
</feature>
<dbReference type="SMART" id="SM00591">
    <property type="entry name" value="RWD"/>
    <property type="match status" value="1"/>
</dbReference>
<dbReference type="InterPro" id="IPR006575">
    <property type="entry name" value="RWD_dom"/>
</dbReference>
<dbReference type="Gene3D" id="3.10.110.10">
    <property type="entry name" value="Ubiquitin Conjugating Enzyme"/>
    <property type="match status" value="1"/>
</dbReference>
<comment type="caution">
    <text evidence="2">The sequence shown here is derived from an EMBL/GenBank/DDBJ whole genome shotgun (WGS) entry which is preliminary data.</text>
</comment>
<dbReference type="InterPro" id="IPR016135">
    <property type="entry name" value="UBQ-conjugating_enzyme/RWD"/>
</dbReference>
<reference evidence="2" key="1">
    <citation type="submission" date="2021-02" db="EMBL/GenBank/DDBJ databases">
        <authorList>
            <person name="Dougan E. K."/>
            <person name="Rhodes N."/>
            <person name="Thang M."/>
            <person name="Chan C."/>
        </authorList>
    </citation>
    <scope>NUCLEOTIDE SEQUENCE</scope>
</reference>
<dbReference type="AlphaFoldDB" id="A0A812M3G5"/>
<dbReference type="Pfam" id="PF05773">
    <property type="entry name" value="RWD"/>
    <property type="match status" value="1"/>
</dbReference>
<dbReference type="InterPro" id="IPR040213">
    <property type="entry name" value="GIR2-like"/>
</dbReference>
<proteinExistence type="predicted"/>
<evidence type="ECO:0000313" key="3">
    <source>
        <dbReference type="Proteomes" id="UP000604046"/>
    </source>
</evidence>
<evidence type="ECO:0000259" key="1">
    <source>
        <dbReference type="PROSITE" id="PS50908"/>
    </source>
</evidence>
<dbReference type="OrthoDB" id="277175at2759"/>
<dbReference type="EMBL" id="CAJNDS010001391">
    <property type="protein sequence ID" value="CAE7257412.1"/>
    <property type="molecule type" value="Genomic_DNA"/>
</dbReference>
<name>A0A812M3G5_9DINO</name>
<evidence type="ECO:0000313" key="2">
    <source>
        <dbReference type="EMBL" id="CAE7257412.1"/>
    </source>
</evidence>
<organism evidence="2 3">
    <name type="scientific">Symbiodinium natans</name>
    <dbReference type="NCBI Taxonomy" id="878477"/>
    <lineage>
        <taxon>Eukaryota</taxon>
        <taxon>Sar</taxon>
        <taxon>Alveolata</taxon>
        <taxon>Dinophyceae</taxon>
        <taxon>Suessiales</taxon>
        <taxon>Symbiodiniaceae</taxon>
        <taxon>Symbiodinium</taxon>
    </lineage>
</organism>
<accession>A0A812M3G5</accession>
<gene>
    <name evidence="2" type="primary">EIF2AK4</name>
    <name evidence="2" type="ORF">SNAT2548_LOCUS13296</name>
</gene>
<sequence>MAHEEEQALEIEALQSIFEGEEFKSISEKEFAIKLLPFPGGEEERLLRSLSVGSCQCYDSLQENHVGVVLHVTYTDTYPDEPPEWQLEDVQGLGDEKLELLRERVKETIESSLGMAMIYPVTEACQDGTGHSCFEHFDQAWDVGQSGGEHNYMFLRGVESVSVPTCPPRPRLSLLGLMHQDFLKENNQKELSMHEQMMLRQAAAEESVVSCNLGQLQFLFEDAEEDDDEEEQEPEWKGLTEKALCPESERITAESFAAWKAKFDAEMIESGVLKRDEIRSRSGKLIFMQGQEGEERKKEENGYPTKWSDVLVYDAALFGEEDADLDDIEDD</sequence>
<dbReference type="PANTHER" id="PTHR12292">
    <property type="entry name" value="RWD DOMAIN-CONTAINING PROTEIN"/>
    <property type="match status" value="1"/>
</dbReference>
<dbReference type="SUPFAM" id="SSF54495">
    <property type="entry name" value="UBC-like"/>
    <property type="match status" value="1"/>
</dbReference>
<protein>
    <submittedName>
        <fullName evidence="2">EIF2AK4 protein</fullName>
    </submittedName>
</protein>
<keyword evidence="3" id="KW-1185">Reference proteome</keyword>